<dbReference type="AlphaFoldDB" id="A0A2A9CWD3"/>
<keyword evidence="1" id="KW-1133">Transmembrane helix</keyword>
<feature type="transmembrane region" description="Helical" evidence="1">
    <location>
        <begin position="43"/>
        <end position="61"/>
    </location>
</feature>
<keyword evidence="1" id="KW-0812">Transmembrane</keyword>
<dbReference type="Proteomes" id="UP000226079">
    <property type="component" value="Unassembled WGS sequence"/>
</dbReference>
<reference evidence="2 3" key="1">
    <citation type="submission" date="2017-10" db="EMBL/GenBank/DDBJ databases">
        <title>Sequencing the genomes of 1000 actinobacteria strains.</title>
        <authorList>
            <person name="Klenk H.-P."/>
        </authorList>
    </citation>
    <scope>NUCLEOTIDE SEQUENCE [LARGE SCALE GENOMIC DNA]</scope>
    <source>
        <strain evidence="2 3">DSM 15597</strain>
    </source>
</reference>
<evidence type="ECO:0000313" key="2">
    <source>
        <dbReference type="EMBL" id="PFG18446.1"/>
    </source>
</evidence>
<organism evidence="2 3">
    <name type="scientific">Propionicimonas paludicola</name>
    <dbReference type="NCBI Taxonomy" id="185243"/>
    <lineage>
        <taxon>Bacteria</taxon>
        <taxon>Bacillati</taxon>
        <taxon>Actinomycetota</taxon>
        <taxon>Actinomycetes</taxon>
        <taxon>Propionibacteriales</taxon>
        <taxon>Nocardioidaceae</taxon>
        <taxon>Propionicimonas</taxon>
    </lineage>
</organism>
<comment type="caution">
    <text evidence="2">The sequence shown here is derived from an EMBL/GenBank/DDBJ whole genome shotgun (WGS) entry which is preliminary data.</text>
</comment>
<proteinExistence type="predicted"/>
<evidence type="ECO:0000313" key="3">
    <source>
        <dbReference type="Proteomes" id="UP000226079"/>
    </source>
</evidence>
<keyword evidence="3" id="KW-1185">Reference proteome</keyword>
<sequence length="349" mass="37835">MDEVETRLRDGLIAVAEPVRPTVQAEALFAPGERLRRVRRSRAVAGGLALALVGWLSWTGLAPLRPNGSAPVVATPSPSVVDTEDPSPLAKDRARIELSSNAGVTARVEGSAVPSAGGLTVTLFRYSPSGALLQSWTGEATADRPFDVASDLGQHLRIGVLAHRAVHLWAPMSFAWDDTPGILYEPLPGVDATLYVAYYDDGRVPTIDRLEWESPSGEHFDGTGKRLSQVHVALGGLDGWLYLDQTHTVLRYKINDMVNSFRRGALVLDCDAPDPAMGPTKSLQVCLVPHGSTIIRTKLAPGVRHSQRYHLDGWDVIMAIGTPQSGNLVTSVTYRDDRGYTYTETPRPE</sequence>
<protein>
    <submittedName>
        <fullName evidence="2">Uncharacterized protein</fullName>
    </submittedName>
</protein>
<dbReference type="RefSeq" id="WP_098461809.1">
    <property type="nucleotide sequence ID" value="NZ_PDJC01000001.1"/>
</dbReference>
<evidence type="ECO:0000256" key="1">
    <source>
        <dbReference type="SAM" id="Phobius"/>
    </source>
</evidence>
<accession>A0A2A9CWD3</accession>
<gene>
    <name evidence="2" type="ORF">ATK74_3035</name>
</gene>
<name>A0A2A9CWD3_9ACTN</name>
<keyword evidence="1" id="KW-0472">Membrane</keyword>
<dbReference type="EMBL" id="PDJC01000001">
    <property type="protein sequence ID" value="PFG18446.1"/>
    <property type="molecule type" value="Genomic_DNA"/>
</dbReference>